<evidence type="ECO:0000256" key="3">
    <source>
        <dbReference type="ARBA" id="ARBA00022527"/>
    </source>
</evidence>
<dbReference type="PANTHER" id="PTHR47167">
    <property type="entry name" value="SERINE/THREONINE-PROTEIN KINASE TAO1-LIKE PROTEIN"/>
    <property type="match status" value="1"/>
</dbReference>
<feature type="compositionally biased region" description="Basic residues" evidence="13">
    <location>
        <begin position="926"/>
        <end position="941"/>
    </location>
</feature>
<evidence type="ECO:0000313" key="15">
    <source>
        <dbReference type="Ensembl" id="ENSSFOP00015038797.1"/>
    </source>
</evidence>
<feature type="region of interest" description="Disordered" evidence="13">
    <location>
        <begin position="562"/>
        <end position="586"/>
    </location>
</feature>
<evidence type="ECO:0000256" key="7">
    <source>
        <dbReference type="ARBA" id="ARBA00022840"/>
    </source>
</evidence>
<feature type="domain" description="Protein kinase" evidence="14">
    <location>
        <begin position="30"/>
        <end position="283"/>
    </location>
</feature>
<dbReference type="PROSITE" id="PS00107">
    <property type="entry name" value="PROTEIN_KINASE_ATP"/>
    <property type="match status" value="1"/>
</dbReference>
<evidence type="ECO:0000313" key="16">
    <source>
        <dbReference type="Proteomes" id="UP000694397"/>
    </source>
</evidence>
<dbReference type="PROSITE" id="PS50011">
    <property type="entry name" value="PROTEIN_KINASE_DOM"/>
    <property type="match status" value="1"/>
</dbReference>
<feature type="region of interest" description="Disordered" evidence="13">
    <location>
        <begin position="841"/>
        <end position="884"/>
    </location>
</feature>
<evidence type="ECO:0000256" key="4">
    <source>
        <dbReference type="ARBA" id="ARBA00022679"/>
    </source>
</evidence>
<evidence type="ECO:0000256" key="10">
    <source>
        <dbReference type="ARBA" id="ARBA00048679"/>
    </source>
</evidence>
<feature type="coiled-coil region" evidence="12">
    <location>
        <begin position="467"/>
        <end position="505"/>
    </location>
</feature>
<dbReference type="PANTHER" id="PTHR47167:SF6">
    <property type="entry name" value="SERINE_THREONINE-PROTEIN KINASE TAO2"/>
    <property type="match status" value="1"/>
</dbReference>
<comment type="similarity">
    <text evidence="1">Belongs to the protein kinase superfamily. STE Ser/Thr protein kinase family. STE20 subfamily.</text>
</comment>
<accession>A0A8C9SQC4</accession>
<feature type="region of interest" description="Disordered" evidence="13">
    <location>
        <begin position="348"/>
        <end position="382"/>
    </location>
</feature>
<proteinExistence type="inferred from homology"/>
<organism evidence="15 16">
    <name type="scientific">Scleropages formosus</name>
    <name type="common">Asian bonytongue</name>
    <name type="synonym">Osteoglossum formosum</name>
    <dbReference type="NCBI Taxonomy" id="113540"/>
    <lineage>
        <taxon>Eukaryota</taxon>
        <taxon>Metazoa</taxon>
        <taxon>Chordata</taxon>
        <taxon>Craniata</taxon>
        <taxon>Vertebrata</taxon>
        <taxon>Euteleostomi</taxon>
        <taxon>Actinopterygii</taxon>
        <taxon>Neopterygii</taxon>
        <taxon>Teleostei</taxon>
        <taxon>Osteoglossocephala</taxon>
        <taxon>Osteoglossomorpha</taxon>
        <taxon>Osteoglossiformes</taxon>
        <taxon>Osteoglossidae</taxon>
        <taxon>Scleropages</taxon>
    </lineage>
</organism>
<evidence type="ECO:0000256" key="9">
    <source>
        <dbReference type="ARBA" id="ARBA00047899"/>
    </source>
</evidence>
<evidence type="ECO:0000256" key="2">
    <source>
        <dbReference type="ARBA" id="ARBA00012513"/>
    </source>
</evidence>
<gene>
    <name evidence="15" type="primary">taok2a</name>
</gene>
<comment type="catalytic activity">
    <reaction evidence="10">
        <text>L-seryl-[protein] + ATP = O-phospho-L-seryl-[protein] + ADP + H(+)</text>
        <dbReference type="Rhea" id="RHEA:17989"/>
        <dbReference type="Rhea" id="RHEA-COMP:9863"/>
        <dbReference type="Rhea" id="RHEA-COMP:11604"/>
        <dbReference type="ChEBI" id="CHEBI:15378"/>
        <dbReference type="ChEBI" id="CHEBI:29999"/>
        <dbReference type="ChEBI" id="CHEBI:30616"/>
        <dbReference type="ChEBI" id="CHEBI:83421"/>
        <dbReference type="ChEBI" id="CHEBI:456216"/>
        <dbReference type="EC" id="2.7.11.1"/>
    </reaction>
</comment>
<reference evidence="15" key="2">
    <citation type="submission" date="2025-08" db="UniProtKB">
        <authorList>
            <consortium name="Ensembl"/>
        </authorList>
    </citation>
    <scope>IDENTIFICATION</scope>
</reference>
<keyword evidence="8 12" id="KW-0175">Coiled coil</keyword>
<evidence type="ECO:0000259" key="14">
    <source>
        <dbReference type="PROSITE" id="PS50011"/>
    </source>
</evidence>
<dbReference type="GO" id="GO:0005524">
    <property type="term" value="F:ATP binding"/>
    <property type="evidence" value="ECO:0007669"/>
    <property type="project" value="UniProtKB-UniRule"/>
</dbReference>
<dbReference type="InterPro" id="IPR011009">
    <property type="entry name" value="Kinase-like_dom_sf"/>
</dbReference>
<feature type="compositionally biased region" description="Pro residues" evidence="13">
    <location>
        <begin position="978"/>
        <end position="987"/>
    </location>
</feature>
<dbReference type="Pfam" id="PF00069">
    <property type="entry name" value="Pkinase"/>
    <property type="match status" value="1"/>
</dbReference>
<dbReference type="GeneTree" id="ENSGT00940000159991"/>
<dbReference type="AlphaFoldDB" id="A0A8C9SQC4"/>
<dbReference type="PROSITE" id="PS00108">
    <property type="entry name" value="PROTEIN_KINASE_ST"/>
    <property type="match status" value="1"/>
</dbReference>
<feature type="compositionally biased region" description="Low complexity" evidence="13">
    <location>
        <begin position="349"/>
        <end position="372"/>
    </location>
</feature>
<name>A0A8C9SQC4_SCLFO</name>
<protein>
    <recommendedName>
        <fullName evidence="2">non-specific serine/threonine protein kinase</fullName>
        <ecNumber evidence="2">2.7.11.1</ecNumber>
    </recommendedName>
</protein>
<evidence type="ECO:0000256" key="6">
    <source>
        <dbReference type="ARBA" id="ARBA00022777"/>
    </source>
</evidence>
<dbReference type="GO" id="GO:0005737">
    <property type="term" value="C:cytoplasm"/>
    <property type="evidence" value="ECO:0007669"/>
    <property type="project" value="TreeGrafter"/>
</dbReference>
<feature type="compositionally biased region" description="Polar residues" evidence="13">
    <location>
        <begin position="1052"/>
        <end position="1070"/>
    </location>
</feature>
<dbReference type="GO" id="GO:0004674">
    <property type="term" value="F:protein serine/threonine kinase activity"/>
    <property type="evidence" value="ECO:0007669"/>
    <property type="project" value="UniProtKB-KW"/>
</dbReference>
<evidence type="ECO:0000256" key="11">
    <source>
        <dbReference type="PROSITE-ProRule" id="PRU10141"/>
    </source>
</evidence>
<feature type="compositionally biased region" description="Gly residues" evidence="13">
    <location>
        <begin position="1038"/>
        <end position="1050"/>
    </location>
</feature>
<feature type="compositionally biased region" description="Low complexity" evidence="13">
    <location>
        <begin position="968"/>
        <end position="977"/>
    </location>
</feature>
<dbReference type="InterPro" id="IPR051234">
    <property type="entry name" value="TAO_STE20_kinase"/>
</dbReference>
<sequence>MPSSGSSRAGSLKDPEVAELFYRDDPEKLFTDLREIGHGSFGAVYFARDVRNNEVVAIKKMSYSGKQSNEKWQDIIKEVKFLQKLRHPNTIEYKGCYLREHTAWLVMEYCLGSASDLLEVHKKPLQEVEIAAITHGALQGLAYLHSHNMIHRDVKAGNILLTEPGQVKLGDFGSASIVAPANSFVGTPYWMAPEVILAMDEGQYDGKVDVWSLGITSIELAERKPPLFNMNAMSALYHIAQNESPVLQSNHWSEYFRNFVDSCLQKIPQDRPTSETLLKHRFLCRERPMSVVLELIARTKDAVRELDNLQYRKMKKILFQETHNGPAPEGVEEEEEVEQYLLRTGTVNSMESSHSVPSMSISASSQSSSVNSLADGSDDSGEMAMMQEGEHTVTSNSSIIHRPTGHDNIYDDPYQPEMDAQQQQPSSAARRRAYYRNRDHFATIRTASLVTRQIQEHEQGSALREQMSGYKRMRRQHQKQLMALENKLKAEMDEHQLRLDKELETQRNSFAAEADKLSKKHQAILEKEVRAALAEEKKFQQHILGQQKKELTTLLDSQKRQYRQRKEQLKEELSENQSTPKREKQEWLVRQKESLQQVQAEEEAGLLRRQRQYYELQCRQYKRKMLLARHNLEQDLLREELNKRQTQKDLECAMLLRHHESTQELEFRQLGSVQRMRAELIRTQHQTELTNQLEYNKRREQELRQKHAMEVRQQPKSLKVCVLPGSFLQEVLLCAHEREAKELEQRVSIRRALLEQRVRSGRSFRGWAAAHTRRLSHTLSLPCPCQIEEEMLALQNERSERIRTLLERQAREIEAFDSESMRLGFSNMALTGIPAEAFSQGYPNPPAAASGGWPSRPVPRSGSHWTHGVHPQNSGAPHSWRSQNSCVEGGGALFGRAESVSVSSSHGSAREGAASSSHSSLSSSASHRHHHHLPQQHHHQSTPHLYREREWGSGGSHLSHGRSHHLSSHSSSQSLALLPPPPPPPPISLSSSSPPSSSSSSSSQGGYGGSGGGSSLVVRGPSLMALRNSPQPLRRTASGGGPGAGGGEGGLSRSTSVTSHISNGSHLSYS</sequence>
<feature type="compositionally biased region" description="Polar residues" evidence="13">
    <location>
        <begin position="871"/>
        <end position="884"/>
    </location>
</feature>
<dbReference type="SUPFAM" id="SSF56112">
    <property type="entry name" value="Protein kinase-like (PK-like)"/>
    <property type="match status" value="1"/>
</dbReference>
<dbReference type="EC" id="2.7.11.1" evidence="2"/>
<dbReference type="FunFam" id="1.10.510.10:FF:000030">
    <property type="entry name" value="Serine/threonine-protein kinase TAO2, putative"/>
    <property type="match status" value="1"/>
</dbReference>
<feature type="compositionally biased region" description="Basic and acidic residues" evidence="13">
    <location>
        <begin position="564"/>
        <end position="573"/>
    </location>
</feature>
<dbReference type="Gene3D" id="1.10.510.10">
    <property type="entry name" value="Transferase(Phosphotransferase) domain 1"/>
    <property type="match status" value="1"/>
</dbReference>
<feature type="binding site" evidence="11">
    <location>
        <position position="60"/>
    </location>
    <ligand>
        <name>ATP</name>
        <dbReference type="ChEBI" id="CHEBI:30616"/>
    </ligand>
</feature>
<keyword evidence="3" id="KW-0723">Serine/threonine-protein kinase</keyword>
<evidence type="ECO:0000256" key="1">
    <source>
        <dbReference type="ARBA" id="ARBA00008874"/>
    </source>
</evidence>
<keyword evidence="7 11" id="KW-0067">ATP-binding</keyword>
<dbReference type="Proteomes" id="UP000694397">
    <property type="component" value="Chromosome 8"/>
</dbReference>
<evidence type="ECO:0000256" key="13">
    <source>
        <dbReference type="SAM" id="MobiDB-lite"/>
    </source>
</evidence>
<feature type="compositionally biased region" description="Low complexity" evidence="13">
    <location>
        <begin position="903"/>
        <end position="925"/>
    </location>
</feature>
<reference evidence="15 16" key="1">
    <citation type="submission" date="2019-04" db="EMBL/GenBank/DDBJ databases">
        <authorList>
            <consortium name="Wellcome Sanger Institute Data Sharing"/>
        </authorList>
    </citation>
    <scope>NUCLEOTIDE SEQUENCE [LARGE SCALE GENOMIC DNA]</scope>
</reference>
<feature type="compositionally biased region" description="Gly residues" evidence="13">
    <location>
        <begin position="1005"/>
        <end position="1014"/>
    </location>
</feature>
<keyword evidence="5 11" id="KW-0547">Nucleotide-binding</keyword>
<evidence type="ECO:0000256" key="8">
    <source>
        <dbReference type="ARBA" id="ARBA00023054"/>
    </source>
</evidence>
<keyword evidence="4" id="KW-0808">Transferase</keyword>
<dbReference type="SMART" id="SM00220">
    <property type="entry name" value="S_TKc"/>
    <property type="match status" value="1"/>
</dbReference>
<comment type="catalytic activity">
    <reaction evidence="9">
        <text>L-threonyl-[protein] + ATP = O-phospho-L-threonyl-[protein] + ADP + H(+)</text>
        <dbReference type="Rhea" id="RHEA:46608"/>
        <dbReference type="Rhea" id="RHEA-COMP:11060"/>
        <dbReference type="Rhea" id="RHEA-COMP:11605"/>
        <dbReference type="ChEBI" id="CHEBI:15378"/>
        <dbReference type="ChEBI" id="CHEBI:30013"/>
        <dbReference type="ChEBI" id="CHEBI:30616"/>
        <dbReference type="ChEBI" id="CHEBI:61977"/>
        <dbReference type="ChEBI" id="CHEBI:456216"/>
        <dbReference type="EC" id="2.7.11.1"/>
    </reaction>
</comment>
<evidence type="ECO:0000256" key="5">
    <source>
        <dbReference type="ARBA" id="ARBA00022741"/>
    </source>
</evidence>
<reference evidence="15" key="3">
    <citation type="submission" date="2025-09" db="UniProtKB">
        <authorList>
            <consortium name="Ensembl"/>
        </authorList>
    </citation>
    <scope>IDENTIFICATION</scope>
</reference>
<feature type="region of interest" description="Disordered" evidence="13">
    <location>
        <begin position="903"/>
        <end position="1070"/>
    </location>
</feature>
<dbReference type="InterPro" id="IPR017441">
    <property type="entry name" value="Protein_kinase_ATP_BS"/>
</dbReference>
<keyword evidence="6" id="KW-0418">Kinase</keyword>
<feature type="compositionally biased region" description="Low complexity" evidence="13">
    <location>
        <begin position="988"/>
        <end position="1004"/>
    </location>
</feature>
<dbReference type="InterPro" id="IPR008271">
    <property type="entry name" value="Ser/Thr_kinase_AS"/>
</dbReference>
<dbReference type="InterPro" id="IPR000719">
    <property type="entry name" value="Prot_kinase_dom"/>
</dbReference>
<evidence type="ECO:0000256" key="12">
    <source>
        <dbReference type="SAM" id="Coils"/>
    </source>
</evidence>
<keyword evidence="16" id="KW-1185">Reference proteome</keyword>
<dbReference type="Ensembl" id="ENSSFOT00015048719.1">
    <property type="protein sequence ID" value="ENSSFOP00015038797.1"/>
    <property type="gene ID" value="ENSSFOG00015001686.2"/>
</dbReference>
<dbReference type="Gene3D" id="3.30.200.20">
    <property type="entry name" value="Phosphorylase Kinase, domain 1"/>
    <property type="match status" value="1"/>
</dbReference>
<dbReference type="FunFam" id="3.30.200.20:FF:000029">
    <property type="entry name" value="Serine/threonine-protein kinase TAO2, putative"/>
    <property type="match status" value="1"/>
</dbReference>